<feature type="region of interest" description="Disordered" evidence="1">
    <location>
        <begin position="59"/>
        <end position="113"/>
    </location>
</feature>
<feature type="region of interest" description="Disordered" evidence="1">
    <location>
        <begin position="432"/>
        <end position="462"/>
    </location>
</feature>
<dbReference type="Gene3D" id="2.130.10.10">
    <property type="entry name" value="YVTN repeat-like/Quinoprotein amine dehydrogenase"/>
    <property type="match status" value="1"/>
</dbReference>
<dbReference type="Proteomes" id="UP000184330">
    <property type="component" value="Unassembled WGS sequence"/>
</dbReference>
<dbReference type="OrthoDB" id="5323870at2759"/>
<evidence type="ECO:0000256" key="1">
    <source>
        <dbReference type="SAM" id="MobiDB-lite"/>
    </source>
</evidence>
<evidence type="ECO:0000313" key="3">
    <source>
        <dbReference type="Proteomes" id="UP000184330"/>
    </source>
</evidence>
<gene>
    <name evidence="2" type="ORF">PAC_14197</name>
</gene>
<proteinExistence type="predicted"/>
<dbReference type="PANTHER" id="PTHR22806">
    <property type="entry name" value="NUCLEOPORIN NUP37 P37 -RELATED"/>
    <property type="match status" value="1"/>
</dbReference>
<dbReference type="GO" id="GO:0031080">
    <property type="term" value="C:nuclear pore outer ring"/>
    <property type="evidence" value="ECO:0007669"/>
    <property type="project" value="InterPro"/>
</dbReference>
<accession>A0A1L7XGX6</accession>
<protein>
    <recommendedName>
        <fullName evidence="4">Nucleoporin NUP37</fullName>
    </recommendedName>
</protein>
<dbReference type="AlphaFoldDB" id="A0A1L7XGX6"/>
<feature type="compositionally biased region" description="Acidic residues" evidence="1">
    <location>
        <begin position="100"/>
        <end position="109"/>
    </location>
</feature>
<feature type="compositionally biased region" description="Polar residues" evidence="1">
    <location>
        <begin position="433"/>
        <end position="443"/>
    </location>
</feature>
<dbReference type="InterPro" id="IPR015943">
    <property type="entry name" value="WD40/YVTN_repeat-like_dom_sf"/>
</dbReference>
<evidence type="ECO:0008006" key="4">
    <source>
        <dbReference type="Google" id="ProtNLM"/>
    </source>
</evidence>
<dbReference type="EMBL" id="FJOG01000026">
    <property type="protein sequence ID" value="CZR64299.1"/>
    <property type="molecule type" value="Genomic_DNA"/>
</dbReference>
<organism evidence="2 3">
    <name type="scientific">Phialocephala subalpina</name>
    <dbReference type="NCBI Taxonomy" id="576137"/>
    <lineage>
        <taxon>Eukaryota</taxon>
        <taxon>Fungi</taxon>
        <taxon>Dikarya</taxon>
        <taxon>Ascomycota</taxon>
        <taxon>Pezizomycotina</taxon>
        <taxon>Leotiomycetes</taxon>
        <taxon>Helotiales</taxon>
        <taxon>Mollisiaceae</taxon>
        <taxon>Phialocephala</taxon>
        <taxon>Phialocephala fortinii species complex</taxon>
    </lineage>
</organism>
<dbReference type="InterPro" id="IPR037626">
    <property type="entry name" value="NUP37"/>
</dbReference>
<dbReference type="InterPro" id="IPR036322">
    <property type="entry name" value="WD40_repeat_dom_sf"/>
</dbReference>
<evidence type="ECO:0000313" key="2">
    <source>
        <dbReference type="EMBL" id="CZR64299.1"/>
    </source>
</evidence>
<reference evidence="2 3" key="1">
    <citation type="submission" date="2016-03" db="EMBL/GenBank/DDBJ databases">
        <authorList>
            <person name="Ploux O."/>
        </authorList>
    </citation>
    <scope>NUCLEOTIDE SEQUENCE [LARGE SCALE GENOMIC DNA]</scope>
    <source>
        <strain evidence="2 3">UAMH 11012</strain>
    </source>
</reference>
<name>A0A1L7XGX6_9HELO</name>
<dbReference type="STRING" id="576137.A0A1L7XGX6"/>
<dbReference type="PANTHER" id="PTHR22806:SF0">
    <property type="entry name" value="NUCLEOPORIN NUP37"/>
    <property type="match status" value="1"/>
</dbReference>
<feature type="compositionally biased region" description="Polar residues" evidence="1">
    <location>
        <begin position="63"/>
        <end position="75"/>
    </location>
</feature>
<keyword evidence="3" id="KW-1185">Reference proteome</keyword>
<dbReference type="SUPFAM" id="SSF50978">
    <property type="entry name" value="WD40 repeat-like"/>
    <property type="match status" value="1"/>
</dbReference>
<sequence>MTINMASPRVSKNPQNTQLSFELPHRIHTAKVYPIQSLNGSTVILYGHENGVKIVWRGGRPFKTSQPAPTPTQKTNGGGGVISLDSDDEGDSARAFEDKPEFEDDEEELDPLRPYPSTLQVLDLCFNTDVLHLAILPSSILKAEGPSWRGLESLKQKIIFAAACADNTVRLVTIPLTPPSPASKTRPELRTDFTSTSAGKGKWGETVTLLVSHQKPSDGISMTADSVGGPGALVKADSKPSSTEPHLVVASHSREVTGLLRLYRISIKSPQKSTEPFQSVYLSSPAKAISFNPALSAQYSSRLLVADSIGSCRIYDYKQLIKPAEDPTPETPVVEQGTWLLSLYTGFQTPRSDSQTSHVGAYAGFGRKSIVDAQWISGGKAIIVLLADGEWAIWDIEGSGPNASQGILGRQGIKGGSKSEYSLTGYLDGGVKSRSSGPPQMATSKFAPMTPGTRKTAGPFGARGLDAPVRGEISVMSVPTSSPTSPPEESILFWFGDTYALIPSLSKYWSAHKHGGSGSLFTGPSGARIVRVENIDLQGERCSGVEQISRNVGSTSLTSDILVLGEHRFTILTAGTQSKPRAVAKPDNRLVLAEKSANGGELDVIGIDQALSRMENGASRRKIF</sequence>